<keyword evidence="3" id="KW-1185">Reference proteome</keyword>
<dbReference type="InterPro" id="IPR036291">
    <property type="entry name" value="NAD(P)-bd_dom_sf"/>
</dbReference>
<dbReference type="SUPFAM" id="SSF51735">
    <property type="entry name" value="NAD(P)-binding Rossmann-fold domains"/>
    <property type="match status" value="1"/>
</dbReference>
<gene>
    <name evidence="2" type="ORF">ACFOD4_17150</name>
</gene>
<reference evidence="3" key="1">
    <citation type="journal article" date="2019" name="Int. J. Syst. Evol. Microbiol.">
        <title>The Global Catalogue of Microorganisms (GCM) 10K type strain sequencing project: providing services to taxonomists for standard genome sequencing and annotation.</title>
        <authorList>
            <consortium name="The Broad Institute Genomics Platform"/>
            <consortium name="The Broad Institute Genome Sequencing Center for Infectious Disease"/>
            <person name="Wu L."/>
            <person name="Ma J."/>
        </authorList>
    </citation>
    <scope>NUCLEOTIDE SEQUENCE [LARGE SCALE GENOMIC DNA]</scope>
    <source>
        <strain evidence="3">KCTC 52094</strain>
    </source>
</reference>
<sequence length="321" mass="33317">MAGETSVMAGLAPHRPCWQQGVAMHLVVAGLGYAGTEVARRALAAGMTVTGTRREPEGGEAADSASSGGPAVLRFAEAGPALRHATHLLVTAAPGEAGDPVLQAHGAAIAAAERLRWVGYMSTTAVYGDLGGGWAEEATPPAPRQDRAHRRLAAERAWATALVGRGAALDLFRTAGIYGPGRSALDDLRAGRARRVDRPGHVFSRIHRDDIAAAILAGIARPPAPGQARVLNLADDEPAAGADVVAEAARLLGLEPPPLVSFAEAWEAMSPMGRSFWSESRRVRSAATKAALGIEWRYPSYREGLRGILAAEAGQGGAQTG</sequence>
<evidence type="ECO:0000313" key="2">
    <source>
        <dbReference type="EMBL" id="MFC3126794.1"/>
    </source>
</evidence>
<evidence type="ECO:0000313" key="3">
    <source>
        <dbReference type="Proteomes" id="UP001595593"/>
    </source>
</evidence>
<name>A0ABV7G268_9PROT</name>
<proteinExistence type="predicted"/>
<keyword evidence="1" id="KW-0520">NAD</keyword>
<organism evidence="2 3">
    <name type="scientific">Teichococcus globiformis</name>
    <dbReference type="NCBI Taxonomy" id="2307229"/>
    <lineage>
        <taxon>Bacteria</taxon>
        <taxon>Pseudomonadati</taxon>
        <taxon>Pseudomonadota</taxon>
        <taxon>Alphaproteobacteria</taxon>
        <taxon>Acetobacterales</taxon>
        <taxon>Roseomonadaceae</taxon>
        <taxon>Roseomonas</taxon>
    </lineage>
</organism>
<dbReference type="PANTHER" id="PTHR43574">
    <property type="entry name" value="EPIMERASE-RELATED"/>
    <property type="match status" value="1"/>
</dbReference>
<evidence type="ECO:0000256" key="1">
    <source>
        <dbReference type="ARBA" id="ARBA00023027"/>
    </source>
</evidence>
<dbReference type="Gene3D" id="3.40.50.720">
    <property type="entry name" value="NAD(P)-binding Rossmann-like Domain"/>
    <property type="match status" value="1"/>
</dbReference>
<comment type="caution">
    <text evidence="2">The sequence shown here is derived from an EMBL/GenBank/DDBJ whole genome shotgun (WGS) entry which is preliminary data.</text>
</comment>
<protein>
    <submittedName>
        <fullName evidence="2">SDR family NAD(P)-dependent oxidoreductase</fullName>
    </submittedName>
</protein>
<dbReference type="Proteomes" id="UP001595593">
    <property type="component" value="Unassembled WGS sequence"/>
</dbReference>
<dbReference type="RefSeq" id="WP_379598364.1">
    <property type="nucleotide sequence ID" value="NZ_JBHRTN010000018.1"/>
</dbReference>
<accession>A0ABV7G268</accession>
<dbReference type="EMBL" id="JBHRTN010000018">
    <property type="protein sequence ID" value="MFC3126794.1"/>
    <property type="molecule type" value="Genomic_DNA"/>
</dbReference>